<sequence>TMGDPPACTVGFLPPSAWRSPEDTSDIDTPDGLYCKLPQDSPMGVRGARNYPCMGKPGKRAPTVEICNSDQPYEPLAMRQHALGPYPIDPNLLAQGIAPDSRVDHDKFIHGPIEGTPLPPAAVPPGEAPPPGAPPAEAPQEDSPVAEVPPAPDAPTMAPSAFSAGRSGGPSVAIATYDPRTG</sequence>
<evidence type="ECO:0008006" key="4">
    <source>
        <dbReference type="Google" id="ProtNLM"/>
    </source>
</evidence>
<feature type="region of interest" description="Disordered" evidence="1">
    <location>
        <begin position="1"/>
        <end position="31"/>
    </location>
</feature>
<dbReference type="EMBL" id="JAVREZ010000104">
    <property type="protein sequence ID" value="MDT0488371.1"/>
    <property type="molecule type" value="Genomic_DNA"/>
</dbReference>
<reference evidence="3" key="1">
    <citation type="submission" date="2023-07" db="EMBL/GenBank/DDBJ databases">
        <title>30 novel species of actinomycetes from the DSMZ collection.</title>
        <authorList>
            <person name="Nouioui I."/>
        </authorList>
    </citation>
    <scope>NUCLEOTIDE SEQUENCE [LARGE SCALE GENOMIC DNA]</scope>
    <source>
        <strain evidence="3">DSM 41640</strain>
    </source>
</reference>
<feature type="non-terminal residue" evidence="2">
    <location>
        <position position="1"/>
    </location>
</feature>
<feature type="non-terminal residue" evidence="2">
    <location>
        <position position="182"/>
    </location>
</feature>
<evidence type="ECO:0000313" key="3">
    <source>
        <dbReference type="Proteomes" id="UP001183824"/>
    </source>
</evidence>
<keyword evidence="3" id="KW-1185">Reference proteome</keyword>
<evidence type="ECO:0000313" key="2">
    <source>
        <dbReference type="EMBL" id="MDT0488371.1"/>
    </source>
</evidence>
<organism evidence="2 3">
    <name type="scientific">Streptomyces doebereineriae</name>
    <dbReference type="NCBI Taxonomy" id="3075528"/>
    <lineage>
        <taxon>Bacteria</taxon>
        <taxon>Bacillati</taxon>
        <taxon>Actinomycetota</taxon>
        <taxon>Actinomycetes</taxon>
        <taxon>Kitasatosporales</taxon>
        <taxon>Streptomycetaceae</taxon>
        <taxon>Streptomyces</taxon>
    </lineage>
</organism>
<name>A0ABU2VT82_9ACTN</name>
<dbReference type="Proteomes" id="UP001183824">
    <property type="component" value="Unassembled WGS sequence"/>
</dbReference>
<feature type="compositionally biased region" description="Pro residues" evidence="1">
    <location>
        <begin position="117"/>
        <end position="137"/>
    </location>
</feature>
<comment type="caution">
    <text evidence="2">The sequence shown here is derived from an EMBL/GenBank/DDBJ whole genome shotgun (WGS) entry which is preliminary data.</text>
</comment>
<proteinExistence type="predicted"/>
<feature type="region of interest" description="Disordered" evidence="1">
    <location>
        <begin position="93"/>
        <end position="182"/>
    </location>
</feature>
<evidence type="ECO:0000256" key="1">
    <source>
        <dbReference type="SAM" id="MobiDB-lite"/>
    </source>
</evidence>
<protein>
    <recommendedName>
        <fullName evidence="4">Mammalian cell entry protein</fullName>
    </recommendedName>
</protein>
<accession>A0ABU2VT82</accession>
<gene>
    <name evidence="2" type="ORF">RNB18_50925</name>
</gene>